<evidence type="ECO:0000313" key="2">
    <source>
        <dbReference type="Proteomes" id="UP001281761"/>
    </source>
</evidence>
<name>A0ABQ9Y9N8_9EUKA</name>
<keyword evidence="2" id="KW-1185">Reference proteome</keyword>
<proteinExistence type="predicted"/>
<gene>
    <name evidence="1" type="ORF">BLNAU_4679</name>
</gene>
<evidence type="ECO:0000313" key="1">
    <source>
        <dbReference type="EMBL" id="KAK2960462.1"/>
    </source>
</evidence>
<dbReference type="PANTHER" id="PTHR20978:SF0">
    <property type="entry name" value="SPLICING FACTOR 3B SUBUNIT 5"/>
    <property type="match status" value="1"/>
</dbReference>
<protein>
    <submittedName>
        <fullName evidence="1">Splicing factor 3B subunit 5</fullName>
    </submittedName>
</protein>
<dbReference type="EMBL" id="JARBJD010000023">
    <property type="protein sequence ID" value="KAK2960462.1"/>
    <property type="molecule type" value="Genomic_DNA"/>
</dbReference>
<reference evidence="1 2" key="1">
    <citation type="journal article" date="2022" name="bioRxiv">
        <title>Genomics of Preaxostyla Flagellates Illuminates Evolutionary Transitions and the Path Towards Mitochondrial Loss.</title>
        <authorList>
            <person name="Novak L.V.F."/>
            <person name="Treitli S.C."/>
            <person name="Pyrih J."/>
            <person name="Halakuc P."/>
            <person name="Pipaliya S.V."/>
            <person name="Vacek V."/>
            <person name="Brzon O."/>
            <person name="Soukal P."/>
            <person name="Eme L."/>
            <person name="Dacks J.B."/>
            <person name="Karnkowska A."/>
            <person name="Elias M."/>
            <person name="Hampl V."/>
        </authorList>
    </citation>
    <scope>NUCLEOTIDE SEQUENCE [LARGE SCALE GENOMIC DNA]</scope>
    <source>
        <strain evidence="1">NAU3</strain>
        <tissue evidence="1">Gut</tissue>
    </source>
</reference>
<sequence length="173" mass="19626">MSWISSQGDYLQQKYSGTGNSDTTKHEWATDIHRDTSASIVGHEHMLHLIGFMENKSNERVRTELLDKMLQPCADKDQEKDKKELSKQLKSEMEKRNLNTFIARKRLLPFFVPSLALEAHLPQLAIRMDSVSRDITKSGHSATSKTLITTRLSDVSASVVIQLQKECGWTTPV</sequence>
<dbReference type="Pfam" id="PF07189">
    <property type="entry name" value="SF3b10"/>
    <property type="match status" value="1"/>
</dbReference>
<dbReference type="PANTHER" id="PTHR20978">
    <property type="entry name" value="SPLICING FACTOR 3B SUBUNIT 5"/>
    <property type="match status" value="1"/>
</dbReference>
<dbReference type="InterPro" id="IPR009846">
    <property type="entry name" value="SF3b5/RDS3-10"/>
</dbReference>
<accession>A0ABQ9Y9N8</accession>
<comment type="caution">
    <text evidence="1">The sequence shown here is derived from an EMBL/GenBank/DDBJ whole genome shotgun (WGS) entry which is preliminary data.</text>
</comment>
<organism evidence="1 2">
    <name type="scientific">Blattamonas nauphoetae</name>
    <dbReference type="NCBI Taxonomy" id="2049346"/>
    <lineage>
        <taxon>Eukaryota</taxon>
        <taxon>Metamonada</taxon>
        <taxon>Preaxostyla</taxon>
        <taxon>Oxymonadida</taxon>
        <taxon>Blattamonas</taxon>
    </lineage>
</organism>
<dbReference type="Proteomes" id="UP001281761">
    <property type="component" value="Unassembled WGS sequence"/>
</dbReference>